<dbReference type="RefSeq" id="WP_107008957.1">
    <property type="nucleotide sequence ID" value="NZ_JBHRSF010000001.1"/>
</dbReference>
<organism evidence="4 5">
    <name type="scientific">Acinetobacter sichuanensis</name>
    <dbReference type="NCBI Taxonomy" id="2136183"/>
    <lineage>
        <taxon>Bacteria</taxon>
        <taxon>Pseudomonadati</taxon>
        <taxon>Pseudomonadota</taxon>
        <taxon>Gammaproteobacteria</taxon>
        <taxon>Moraxellales</taxon>
        <taxon>Moraxellaceae</taxon>
        <taxon>Acinetobacter</taxon>
    </lineage>
</organism>
<dbReference type="SUPFAM" id="SSF53756">
    <property type="entry name" value="UDP-Glycosyltransferase/glycogen phosphorylase"/>
    <property type="match status" value="1"/>
</dbReference>
<reference evidence="6" key="3">
    <citation type="journal article" date="2019" name="Int. J. Syst. Evol. Microbiol.">
        <title>The Global Catalogue of Microorganisms (GCM) 10K type strain sequencing project: providing services to taxonomists for standard genome sequencing and annotation.</title>
        <authorList>
            <consortium name="The Broad Institute Genomics Platform"/>
            <consortium name="The Broad Institute Genome Sequencing Center for Infectious Disease"/>
            <person name="Wu L."/>
            <person name="Ma J."/>
        </authorList>
    </citation>
    <scope>NUCLEOTIDE SEQUENCE [LARGE SCALE GENOMIC DNA]</scope>
    <source>
        <strain evidence="6">KCTC 62575</strain>
    </source>
</reference>
<dbReference type="GO" id="GO:0016757">
    <property type="term" value="F:glycosyltransferase activity"/>
    <property type="evidence" value="ECO:0007669"/>
    <property type="project" value="UniProtKB-KW"/>
</dbReference>
<keyword evidence="6" id="KW-1185">Reference proteome</keyword>
<keyword evidence="4" id="KW-0808">Transferase</keyword>
<feature type="domain" description="Glycosyltransferase subfamily 4-like N-terminal" evidence="2">
    <location>
        <begin position="2"/>
        <end position="133"/>
    </location>
</feature>
<evidence type="ECO:0000313" key="4">
    <source>
        <dbReference type="EMBL" id="RFC82979.1"/>
    </source>
</evidence>
<evidence type="ECO:0000259" key="1">
    <source>
        <dbReference type="Pfam" id="PF00534"/>
    </source>
</evidence>
<comment type="caution">
    <text evidence="4">The sequence shown here is derived from an EMBL/GenBank/DDBJ whole genome shotgun (WGS) entry which is preliminary data.</text>
</comment>
<dbReference type="EMBL" id="JBHRSF010000001">
    <property type="protein sequence ID" value="MFC2993686.1"/>
    <property type="molecule type" value="Genomic_DNA"/>
</dbReference>
<dbReference type="Pfam" id="PF13477">
    <property type="entry name" value="Glyco_trans_4_2"/>
    <property type="match status" value="1"/>
</dbReference>
<dbReference type="EC" id="2.4.-.-" evidence="3"/>
<gene>
    <name evidence="3" type="ORF">ACFODO_00040</name>
    <name evidence="4" type="ORF">C9E89_014020</name>
</gene>
<evidence type="ECO:0000313" key="5">
    <source>
        <dbReference type="Proteomes" id="UP000240957"/>
    </source>
</evidence>
<reference evidence="3" key="1">
    <citation type="journal article" date="2014" name="Int. J. Syst. Evol. Microbiol.">
        <title>Complete genome of a new Firmicutes species belonging to the dominant human colonic microbiota ('Ruminococcus bicirculans') reveals two chromosomes and a selective capacity to utilize plant glucans.</title>
        <authorList>
            <consortium name="NISC Comparative Sequencing Program"/>
            <person name="Wegmann U."/>
            <person name="Louis P."/>
            <person name="Goesmann A."/>
            <person name="Henrissat B."/>
            <person name="Duncan S.H."/>
            <person name="Flint H.J."/>
        </authorList>
    </citation>
    <scope>NUCLEOTIDE SEQUENCE</scope>
    <source>
        <strain evidence="3">KCTC 62575</strain>
    </source>
</reference>
<name>A0A371YND6_9GAMM</name>
<keyword evidence="3" id="KW-0328">Glycosyltransferase</keyword>
<reference evidence="4 5" key="2">
    <citation type="submission" date="2018-08" db="EMBL/GenBank/DDBJ databases">
        <title>The draft genome of Acinetobacter sichuanensis strain WCHAc060041.</title>
        <authorList>
            <person name="Qin J."/>
            <person name="Feng Y."/>
            <person name="Zong Z."/>
        </authorList>
    </citation>
    <scope>NUCLEOTIDE SEQUENCE [LARGE SCALE GENOMIC DNA]</scope>
    <source>
        <strain evidence="4 5">WCHAc060041</strain>
    </source>
</reference>
<evidence type="ECO:0000313" key="3">
    <source>
        <dbReference type="EMBL" id="MFC2993686.1"/>
    </source>
</evidence>
<dbReference type="GO" id="GO:1901135">
    <property type="term" value="P:carbohydrate derivative metabolic process"/>
    <property type="evidence" value="ECO:0007669"/>
    <property type="project" value="UniProtKB-ARBA"/>
</dbReference>
<dbReference type="Proteomes" id="UP001595455">
    <property type="component" value="Unassembled WGS sequence"/>
</dbReference>
<feature type="domain" description="Glycosyl transferase family 1" evidence="1">
    <location>
        <begin position="170"/>
        <end position="337"/>
    </location>
</feature>
<dbReference type="AlphaFoldDB" id="A0A371YND6"/>
<dbReference type="OrthoDB" id="832722at2"/>
<dbReference type="InterPro" id="IPR001296">
    <property type="entry name" value="Glyco_trans_1"/>
</dbReference>
<accession>A0A371YND6</accession>
<evidence type="ECO:0000259" key="2">
    <source>
        <dbReference type="Pfam" id="PF13477"/>
    </source>
</evidence>
<protein>
    <submittedName>
        <fullName evidence="3 4">Glycosyltransferase</fullName>
        <ecNumber evidence="3">2.4.-.-</ecNumber>
    </submittedName>
</protein>
<dbReference type="Gene3D" id="3.40.50.2000">
    <property type="entry name" value="Glycogen Phosphorylase B"/>
    <property type="match status" value="2"/>
</dbReference>
<dbReference type="InterPro" id="IPR028098">
    <property type="entry name" value="Glyco_trans_4-like_N"/>
</dbReference>
<dbReference type="PANTHER" id="PTHR12526">
    <property type="entry name" value="GLYCOSYLTRANSFERASE"/>
    <property type="match status" value="1"/>
</dbReference>
<dbReference type="PANTHER" id="PTHR12526:SF638">
    <property type="entry name" value="SPORE COAT PROTEIN SA"/>
    <property type="match status" value="1"/>
</dbReference>
<dbReference type="EMBL" id="PYIX02000024">
    <property type="protein sequence ID" value="RFC82979.1"/>
    <property type="molecule type" value="Genomic_DNA"/>
</dbReference>
<reference evidence="3" key="4">
    <citation type="submission" date="2024-09" db="EMBL/GenBank/DDBJ databases">
        <authorList>
            <person name="Sun Q."/>
            <person name="Mori K."/>
        </authorList>
    </citation>
    <scope>NUCLEOTIDE SEQUENCE</scope>
    <source>
        <strain evidence="3">KCTC 62575</strain>
    </source>
</reference>
<sequence length="366" mass="40991">MKLILLSSANSIHTAQWAVNLKKLGEEVIVVSQQKADISFPSDIPVYYLPYKGQMGYFLNVFALKKIIQEVQPDILHAHYASGYGTTARLVNFHPYILSVWGSDVFEFPYRSFIHKYLLSSNLKAPDILVSTSNSMLKQTYQFIDRTKKIDVIPFGVDLSKFTSSYKRSERLDQITIGTVKTLKKVYGIDILLRALAIVQQKIADQHPQFATHLQFRIVGGGPDLNKLQLLAQQLGIDKNVVFTGAVQHDLVPVELENLDIYIALSRQESFGVAVIEAQAMAKPVVVSNVGGLPEVVKHEETGFVVEPENPEAAAEAIIKLILDSKLREEMAYNAEKFVSQNFSWNACAVKMKDLYKHTLETCSKG</sequence>
<dbReference type="Pfam" id="PF00534">
    <property type="entry name" value="Glycos_transf_1"/>
    <property type="match status" value="1"/>
</dbReference>
<proteinExistence type="predicted"/>
<evidence type="ECO:0000313" key="6">
    <source>
        <dbReference type="Proteomes" id="UP001595455"/>
    </source>
</evidence>
<dbReference type="Proteomes" id="UP000240957">
    <property type="component" value="Unassembled WGS sequence"/>
</dbReference>